<keyword evidence="1" id="KW-0812">Transmembrane</keyword>
<dbReference type="AlphaFoldDB" id="A0A7C9D0N8"/>
<evidence type="ECO:0000313" key="2">
    <source>
        <dbReference type="EMBL" id="MBA4628723.1"/>
    </source>
</evidence>
<keyword evidence="1" id="KW-0472">Membrane</keyword>
<feature type="transmembrane region" description="Helical" evidence="1">
    <location>
        <begin position="128"/>
        <end position="151"/>
    </location>
</feature>
<reference evidence="2" key="1">
    <citation type="journal article" date="2013" name="J. Plant Res.">
        <title>Effect of fungi and light on seed germination of three Opuntia species from semiarid lands of central Mexico.</title>
        <authorList>
            <person name="Delgado-Sanchez P."/>
            <person name="Jimenez-Bremont J.F."/>
            <person name="Guerrero-Gonzalez Mde L."/>
            <person name="Flores J."/>
        </authorList>
    </citation>
    <scope>NUCLEOTIDE SEQUENCE</scope>
    <source>
        <tissue evidence="2">Cladode</tissue>
    </source>
</reference>
<organism evidence="2">
    <name type="scientific">Opuntia streptacantha</name>
    <name type="common">Prickly pear cactus</name>
    <name type="synonym">Opuntia cardona</name>
    <dbReference type="NCBI Taxonomy" id="393608"/>
    <lineage>
        <taxon>Eukaryota</taxon>
        <taxon>Viridiplantae</taxon>
        <taxon>Streptophyta</taxon>
        <taxon>Embryophyta</taxon>
        <taxon>Tracheophyta</taxon>
        <taxon>Spermatophyta</taxon>
        <taxon>Magnoliopsida</taxon>
        <taxon>eudicotyledons</taxon>
        <taxon>Gunneridae</taxon>
        <taxon>Pentapetalae</taxon>
        <taxon>Caryophyllales</taxon>
        <taxon>Cactineae</taxon>
        <taxon>Cactaceae</taxon>
        <taxon>Opuntioideae</taxon>
        <taxon>Opuntia</taxon>
    </lineage>
</organism>
<keyword evidence="1" id="KW-1133">Transmembrane helix</keyword>
<sequence>MLSLPQMAPFSLHPSIIQFLTNMIHQFETIFKGYDRIDRHMIRTVVPDVTGEGLGLVAPGGEGMNDGLQGVIAGGFLQGGVHQVGLVMVVLPLLLLRLPQSGLLIVRVSRGLRRCPHHVSSPLVSLCLFSHICFWVAFLCFACACHAYNLVMLFKMMK</sequence>
<reference evidence="2" key="2">
    <citation type="submission" date="2020-07" db="EMBL/GenBank/DDBJ databases">
        <authorList>
            <person name="Vera ALvarez R."/>
            <person name="Arias-Moreno D.M."/>
            <person name="Jimenez-Jacinto V."/>
            <person name="Jimenez-Bremont J.F."/>
            <person name="Swaminathan K."/>
            <person name="Moose S.P."/>
            <person name="Guerrero-Gonzalez M.L."/>
            <person name="Marino-Ramirez L."/>
            <person name="Landsman D."/>
            <person name="Rodriguez-Kessler M."/>
            <person name="Delgado-Sanchez P."/>
        </authorList>
    </citation>
    <scope>NUCLEOTIDE SEQUENCE</scope>
    <source>
        <tissue evidence="2">Cladode</tissue>
    </source>
</reference>
<accession>A0A7C9D0N8</accession>
<name>A0A7C9D0N8_OPUST</name>
<evidence type="ECO:0000256" key="1">
    <source>
        <dbReference type="SAM" id="Phobius"/>
    </source>
</evidence>
<dbReference type="EMBL" id="GISG01067067">
    <property type="protein sequence ID" value="MBA4628723.1"/>
    <property type="molecule type" value="Transcribed_RNA"/>
</dbReference>
<proteinExistence type="predicted"/>
<protein>
    <submittedName>
        <fullName evidence="2">Uncharacterized protein</fullName>
    </submittedName>
</protein>